<name>A0AAE0MDL3_9PEZI</name>
<evidence type="ECO:0000313" key="2">
    <source>
        <dbReference type="EMBL" id="KAK3328666.1"/>
    </source>
</evidence>
<proteinExistence type="predicted"/>
<gene>
    <name evidence="2" type="ORF">B0T19DRAFT_196866</name>
</gene>
<reference evidence="2" key="2">
    <citation type="submission" date="2023-06" db="EMBL/GenBank/DDBJ databases">
        <authorList>
            <consortium name="Lawrence Berkeley National Laboratory"/>
            <person name="Haridas S."/>
            <person name="Hensen N."/>
            <person name="Bonometti L."/>
            <person name="Westerberg I."/>
            <person name="Brannstrom I.O."/>
            <person name="Guillou S."/>
            <person name="Cros-Aarteil S."/>
            <person name="Calhoun S."/>
            <person name="Kuo A."/>
            <person name="Mondo S."/>
            <person name="Pangilinan J."/>
            <person name="Riley R."/>
            <person name="Labutti K."/>
            <person name="Andreopoulos B."/>
            <person name="Lipzen A."/>
            <person name="Chen C."/>
            <person name="Yanf M."/>
            <person name="Daum C."/>
            <person name="Ng V."/>
            <person name="Clum A."/>
            <person name="Steindorff A."/>
            <person name="Ohm R."/>
            <person name="Martin F."/>
            <person name="Silar P."/>
            <person name="Natvig D."/>
            <person name="Lalanne C."/>
            <person name="Gautier V."/>
            <person name="Ament-Velasquez S.L."/>
            <person name="Kruys A."/>
            <person name="Hutchinson M.I."/>
            <person name="Powell A.J."/>
            <person name="Barry K."/>
            <person name="Miller A.N."/>
            <person name="Grigoriev I.V."/>
            <person name="Debuchy R."/>
            <person name="Gladieux P."/>
            <person name="Thoren M.H."/>
            <person name="Johannesson H."/>
        </authorList>
    </citation>
    <scope>NUCLEOTIDE SEQUENCE</scope>
    <source>
        <strain evidence="2">SMH4131-1</strain>
    </source>
</reference>
<feature type="chain" id="PRO_5042171436" evidence="1">
    <location>
        <begin position="20"/>
        <end position="170"/>
    </location>
</feature>
<reference evidence="2" key="1">
    <citation type="journal article" date="2023" name="Mol. Phylogenet. Evol.">
        <title>Genome-scale phylogeny and comparative genomics of the fungal order Sordariales.</title>
        <authorList>
            <person name="Hensen N."/>
            <person name="Bonometti L."/>
            <person name="Westerberg I."/>
            <person name="Brannstrom I.O."/>
            <person name="Guillou S."/>
            <person name="Cros-Aarteil S."/>
            <person name="Calhoun S."/>
            <person name="Haridas S."/>
            <person name="Kuo A."/>
            <person name="Mondo S."/>
            <person name="Pangilinan J."/>
            <person name="Riley R."/>
            <person name="LaButti K."/>
            <person name="Andreopoulos B."/>
            <person name="Lipzen A."/>
            <person name="Chen C."/>
            <person name="Yan M."/>
            <person name="Daum C."/>
            <person name="Ng V."/>
            <person name="Clum A."/>
            <person name="Steindorff A."/>
            <person name="Ohm R.A."/>
            <person name="Martin F."/>
            <person name="Silar P."/>
            <person name="Natvig D.O."/>
            <person name="Lalanne C."/>
            <person name="Gautier V."/>
            <person name="Ament-Velasquez S.L."/>
            <person name="Kruys A."/>
            <person name="Hutchinson M.I."/>
            <person name="Powell A.J."/>
            <person name="Barry K."/>
            <person name="Miller A.N."/>
            <person name="Grigoriev I.V."/>
            <person name="Debuchy R."/>
            <person name="Gladieux P."/>
            <person name="Hiltunen Thoren M."/>
            <person name="Johannesson H."/>
        </authorList>
    </citation>
    <scope>NUCLEOTIDE SEQUENCE</scope>
    <source>
        <strain evidence="2">SMH4131-1</strain>
    </source>
</reference>
<keyword evidence="3" id="KW-1185">Reference proteome</keyword>
<accession>A0AAE0MDL3</accession>
<keyword evidence="1" id="KW-0732">Signal</keyword>
<sequence length="170" mass="17170">MRLPILLLAAVTSTPLATAVVIPGAVTDSILPTLCGAKFGPCPANSTCKQINPLCNPGINPLSTRCLGYCVPTTTTPTDPPVLTPQGYQPCGGFRMNPAPTCPTGTICVDDPYVGGCGMACDAPGICVTPDTFCGGIAGFRCPGTKICIDDPRDECSAETGGADCGGICV</sequence>
<protein>
    <submittedName>
        <fullName evidence="2">Uncharacterized protein</fullName>
    </submittedName>
</protein>
<dbReference type="Proteomes" id="UP001286456">
    <property type="component" value="Unassembled WGS sequence"/>
</dbReference>
<feature type="signal peptide" evidence="1">
    <location>
        <begin position="1"/>
        <end position="19"/>
    </location>
</feature>
<organism evidence="2 3">
    <name type="scientific">Cercophora scortea</name>
    <dbReference type="NCBI Taxonomy" id="314031"/>
    <lineage>
        <taxon>Eukaryota</taxon>
        <taxon>Fungi</taxon>
        <taxon>Dikarya</taxon>
        <taxon>Ascomycota</taxon>
        <taxon>Pezizomycotina</taxon>
        <taxon>Sordariomycetes</taxon>
        <taxon>Sordariomycetidae</taxon>
        <taxon>Sordariales</taxon>
        <taxon>Lasiosphaeriaceae</taxon>
        <taxon>Cercophora</taxon>
    </lineage>
</organism>
<dbReference type="AlphaFoldDB" id="A0AAE0MDL3"/>
<evidence type="ECO:0000256" key="1">
    <source>
        <dbReference type="SAM" id="SignalP"/>
    </source>
</evidence>
<comment type="caution">
    <text evidence="2">The sequence shown here is derived from an EMBL/GenBank/DDBJ whole genome shotgun (WGS) entry which is preliminary data.</text>
</comment>
<dbReference type="EMBL" id="JAUEPO010000003">
    <property type="protein sequence ID" value="KAK3328666.1"/>
    <property type="molecule type" value="Genomic_DNA"/>
</dbReference>
<evidence type="ECO:0000313" key="3">
    <source>
        <dbReference type="Proteomes" id="UP001286456"/>
    </source>
</evidence>